<keyword evidence="1" id="KW-0378">Hydrolase</keyword>
<dbReference type="Pfam" id="PF03061">
    <property type="entry name" value="4HBT"/>
    <property type="match status" value="1"/>
</dbReference>
<dbReference type="OrthoDB" id="9806185at2"/>
<evidence type="ECO:0000256" key="1">
    <source>
        <dbReference type="ARBA" id="ARBA00022801"/>
    </source>
</evidence>
<comment type="catalytic activity">
    <reaction evidence="2">
        <text>a fatty acyl-CoA + H2O = a fatty acid + CoA + H(+)</text>
        <dbReference type="Rhea" id="RHEA:16781"/>
        <dbReference type="ChEBI" id="CHEBI:15377"/>
        <dbReference type="ChEBI" id="CHEBI:15378"/>
        <dbReference type="ChEBI" id="CHEBI:28868"/>
        <dbReference type="ChEBI" id="CHEBI:57287"/>
        <dbReference type="ChEBI" id="CHEBI:77636"/>
        <dbReference type="EC" id="3.1.2.20"/>
    </reaction>
</comment>
<proteinExistence type="inferred from homology"/>
<accession>A0A845Q717</accession>
<dbReference type="InterPro" id="IPR006683">
    <property type="entry name" value="Thioestr_dom"/>
</dbReference>
<reference evidence="9 10" key="1">
    <citation type="journal article" date="2016" name="Int. J. Syst. Evol. Microbiol.">
        <title>Pyruvatibacter mobilis gen. nov., sp. nov., a marine bacterium from the culture broth of Picochlorum sp. 122.</title>
        <authorList>
            <person name="Wang G."/>
            <person name="Tang M."/>
            <person name="Wu H."/>
            <person name="Dai S."/>
            <person name="Li T."/>
            <person name="Chen C."/>
            <person name="He H."/>
            <person name="Fan J."/>
            <person name="Xiang W."/>
            <person name="Li X."/>
        </authorList>
    </citation>
    <scope>NUCLEOTIDE SEQUENCE [LARGE SCALE GENOMIC DNA]</scope>
    <source>
        <strain evidence="9 10">GYP-11</strain>
    </source>
</reference>
<evidence type="ECO:0000256" key="3">
    <source>
        <dbReference type="ARBA" id="ARBA00036002"/>
    </source>
</evidence>
<dbReference type="SUPFAM" id="SSF54637">
    <property type="entry name" value="Thioesterase/thiol ester dehydrase-isomerase"/>
    <property type="match status" value="1"/>
</dbReference>
<evidence type="ECO:0000256" key="7">
    <source>
        <dbReference type="ARBA" id="ARBA00048062"/>
    </source>
</evidence>
<dbReference type="PANTHER" id="PTHR43240:SF20">
    <property type="entry name" value="MEDIUM_LONG-CHAIN ACYL-COA THIOESTERASE YIGI"/>
    <property type="match status" value="1"/>
</dbReference>
<dbReference type="PANTHER" id="PTHR43240">
    <property type="entry name" value="1,4-DIHYDROXY-2-NAPHTHOYL-COA THIOESTERASE 1"/>
    <property type="match status" value="1"/>
</dbReference>
<protein>
    <recommendedName>
        <fullName evidence="6">Medium/long-chain acyl-CoA thioesterase YigI</fullName>
        <ecNumber evidence="5">3.1.2.20</ecNumber>
    </recommendedName>
</protein>
<evidence type="ECO:0000313" key="10">
    <source>
        <dbReference type="Proteomes" id="UP000470384"/>
    </source>
</evidence>
<dbReference type="EC" id="3.1.2.20" evidence="5"/>
<dbReference type="RefSeq" id="WP_160586387.1">
    <property type="nucleotide sequence ID" value="NZ_BMHN01000001.1"/>
</dbReference>
<comment type="caution">
    <text evidence="9">The sequence shown here is derived from an EMBL/GenBank/DDBJ whole genome shotgun (WGS) entry which is preliminary data.</text>
</comment>
<dbReference type="GO" id="GO:0047617">
    <property type="term" value="F:fatty acyl-CoA hydrolase activity"/>
    <property type="evidence" value="ECO:0007669"/>
    <property type="project" value="UniProtKB-EC"/>
</dbReference>
<keyword evidence="10" id="KW-1185">Reference proteome</keyword>
<organism evidence="9 10">
    <name type="scientific">Pyruvatibacter mobilis</name>
    <dbReference type="NCBI Taxonomy" id="1712261"/>
    <lineage>
        <taxon>Bacteria</taxon>
        <taxon>Pseudomonadati</taxon>
        <taxon>Pseudomonadota</taxon>
        <taxon>Alphaproteobacteria</taxon>
        <taxon>Hyphomicrobiales</taxon>
        <taxon>Parvibaculaceae</taxon>
        <taxon>Pyruvatibacter</taxon>
    </lineage>
</organism>
<evidence type="ECO:0000256" key="6">
    <source>
        <dbReference type="ARBA" id="ARBA00040062"/>
    </source>
</evidence>
<gene>
    <name evidence="9" type="ORF">GTQ45_00740</name>
</gene>
<evidence type="ECO:0000256" key="4">
    <source>
        <dbReference type="ARBA" id="ARBA00038381"/>
    </source>
</evidence>
<comment type="similarity">
    <text evidence="4">Belongs to the YigI thioesterase family.</text>
</comment>
<name>A0A845Q717_9HYPH</name>
<dbReference type="EMBL" id="WXYQ01000001">
    <property type="protein sequence ID" value="NBG94253.1"/>
    <property type="molecule type" value="Genomic_DNA"/>
</dbReference>
<dbReference type="GeneID" id="300656309"/>
<comment type="catalytic activity">
    <reaction evidence="7">
        <text>a medium-chain fatty acyl-CoA + H2O = a medium-chain fatty acid + CoA + H(+)</text>
        <dbReference type="Rhea" id="RHEA:68184"/>
        <dbReference type="ChEBI" id="CHEBI:15377"/>
        <dbReference type="ChEBI" id="CHEBI:15378"/>
        <dbReference type="ChEBI" id="CHEBI:57287"/>
        <dbReference type="ChEBI" id="CHEBI:59558"/>
        <dbReference type="ChEBI" id="CHEBI:90546"/>
    </reaction>
</comment>
<evidence type="ECO:0000313" key="9">
    <source>
        <dbReference type="EMBL" id="NBG94253.1"/>
    </source>
</evidence>
<dbReference type="CDD" id="cd03443">
    <property type="entry name" value="PaaI_thioesterase"/>
    <property type="match status" value="1"/>
</dbReference>
<feature type="domain" description="Thioesterase" evidence="8">
    <location>
        <begin position="68"/>
        <end position="144"/>
    </location>
</feature>
<dbReference type="Gene3D" id="3.10.129.10">
    <property type="entry name" value="Hotdog Thioesterase"/>
    <property type="match status" value="1"/>
</dbReference>
<evidence type="ECO:0000259" key="8">
    <source>
        <dbReference type="Pfam" id="PF03061"/>
    </source>
</evidence>
<evidence type="ECO:0000256" key="2">
    <source>
        <dbReference type="ARBA" id="ARBA00035880"/>
    </source>
</evidence>
<sequence length="160" mass="16682">MSPAATPAHDASPLAPIDTEKLDGELRRVADAVLGQPFTRLLGTRITEISAGTLTLAIDNRQDLSQQNGFIHGGVIGYLADNACAAVAGTMRPEGALGAVTAEYKINILRPAVGHTAVSRATIIRAGRSQSVTEARVSCITGTEEKLVAVALATISYLYP</sequence>
<dbReference type="AlphaFoldDB" id="A0A845Q717"/>
<dbReference type="NCBIfam" id="TIGR00369">
    <property type="entry name" value="unchar_dom_1"/>
    <property type="match status" value="1"/>
</dbReference>
<dbReference type="Proteomes" id="UP000470384">
    <property type="component" value="Unassembled WGS sequence"/>
</dbReference>
<dbReference type="InterPro" id="IPR029069">
    <property type="entry name" value="HotDog_dom_sf"/>
</dbReference>
<dbReference type="InterPro" id="IPR003736">
    <property type="entry name" value="PAAI_dom"/>
</dbReference>
<evidence type="ECO:0000256" key="5">
    <source>
        <dbReference type="ARBA" id="ARBA00038894"/>
    </source>
</evidence>
<comment type="catalytic activity">
    <reaction evidence="3">
        <text>a long-chain fatty acyl-CoA + H2O = a long-chain fatty acid + CoA + H(+)</text>
        <dbReference type="Rhea" id="RHEA:67680"/>
        <dbReference type="ChEBI" id="CHEBI:15377"/>
        <dbReference type="ChEBI" id="CHEBI:15378"/>
        <dbReference type="ChEBI" id="CHEBI:57287"/>
        <dbReference type="ChEBI" id="CHEBI:57560"/>
        <dbReference type="ChEBI" id="CHEBI:83139"/>
    </reaction>
</comment>